<evidence type="ECO:0000256" key="1">
    <source>
        <dbReference type="SAM" id="Phobius"/>
    </source>
</evidence>
<keyword evidence="1" id="KW-0472">Membrane</keyword>
<keyword evidence="1" id="KW-1133">Transmembrane helix</keyword>
<evidence type="ECO:0000313" key="2">
    <source>
        <dbReference type="EMBL" id="CAL1329462.1"/>
    </source>
</evidence>
<dbReference type="PANTHER" id="PTHR35531:SF1">
    <property type="entry name" value="INNER MEMBRANE PROTEIN YBCI-RELATED"/>
    <property type="match status" value="1"/>
</dbReference>
<keyword evidence="3" id="KW-1185">Reference proteome</keyword>
<organism evidence="2 3">
    <name type="scientific">Candidatus Providencia siddallii</name>
    <dbReference type="NCBI Taxonomy" id="1715285"/>
    <lineage>
        <taxon>Bacteria</taxon>
        <taxon>Pseudomonadati</taxon>
        <taxon>Pseudomonadota</taxon>
        <taxon>Gammaproteobacteria</taxon>
        <taxon>Enterobacterales</taxon>
        <taxon>Morganellaceae</taxon>
        <taxon>Providencia</taxon>
    </lineage>
</organism>
<dbReference type="Pfam" id="PF04307">
    <property type="entry name" value="YdjM"/>
    <property type="match status" value="1"/>
</dbReference>
<feature type="transmembrane region" description="Helical" evidence="1">
    <location>
        <begin position="6"/>
        <end position="24"/>
    </location>
</feature>
<dbReference type="InterPro" id="IPR016956">
    <property type="entry name" value="YdjM"/>
</dbReference>
<reference evidence="2" key="1">
    <citation type="submission" date="2024-04" db="EMBL/GenBank/DDBJ databases">
        <authorList>
            <person name="Manzano-Marin A."/>
            <person name="Manzano-Marin A."/>
            <person name="Alejandro Manzano Marin A."/>
        </authorList>
    </citation>
    <scope>NUCLEOTIDE SEQUENCE [LARGE SCALE GENOMIC DNA]</scope>
    <source>
        <strain evidence="2">TABTEA</strain>
    </source>
</reference>
<keyword evidence="1" id="KW-0812">Transmembrane</keyword>
<accession>A0ABP1CGC0</accession>
<dbReference type="PANTHER" id="PTHR35531">
    <property type="entry name" value="INNER MEMBRANE PROTEIN YBCI-RELATED"/>
    <property type="match status" value="1"/>
</dbReference>
<dbReference type="PIRSF" id="PIRSF030780">
    <property type="entry name" value="Md_memb_hyd_prd"/>
    <property type="match status" value="1"/>
</dbReference>
<proteinExistence type="predicted"/>
<protein>
    <submittedName>
        <fullName evidence="2">Inner membrane protein YdjM</fullName>
    </submittedName>
</protein>
<feature type="transmembrane region" description="Helical" evidence="1">
    <location>
        <begin position="148"/>
        <end position="163"/>
    </location>
</feature>
<dbReference type="InterPro" id="IPR007404">
    <property type="entry name" value="YdjM-like"/>
</dbReference>
<gene>
    <name evidence="2" type="primary">ydjM</name>
    <name evidence="2" type="ORF">PRHACTZTBTEA_553</name>
</gene>
<feature type="transmembrane region" description="Helical" evidence="1">
    <location>
        <begin position="105"/>
        <end position="127"/>
    </location>
</feature>
<dbReference type="RefSeq" id="WP_341764922.1">
    <property type="nucleotide sequence ID" value="NZ_OZ034688.1"/>
</dbReference>
<dbReference type="Proteomes" id="UP001497533">
    <property type="component" value="Chromosome"/>
</dbReference>
<feature type="transmembrane region" description="Helical" evidence="1">
    <location>
        <begin position="77"/>
        <end position="93"/>
    </location>
</feature>
<sequence>MTSEGHILFSIASLIVAYKLQLTFEIVHGDWIYMLLGASIGSLLPDIDHKSSLFGRIFFFISFFMSKIFSHRGFTHSLLSWIILIVFFYIFHIEKLISNDLIQAFLLGYISHHFADMLTPYGVSFLWPLSYRFSIPIIVGKNNKRRERCISIILIGCYYIFYFKDHFDVVFYFNKIINFFKILNILEWSNKKYF</sequence>
<name>A0ABP1CGC0_9GAMM</name>
<feature type="transmembrane region" description="Helical" evidence="1">
    <location>
        <begin position="53"/>
        <end position="70"/>
    </location>
</feature>
<evidence type="ECO:0000313" key="3">
    <source>
        <dbReference type="Proteomes" id="UP001497533"/>
    </source>
</evidence>
<dbReference type="EMBL" id="OZ034688">
    <property type="protein sequence ID" value="CAL1329462.1"/>
    <property type="molecule type" value="Genomic_DNA"/>
</dbReference>